<evidence type="ECO:0000256" key="6">
    <source>
        <dbReference type="PIRSR" id="PIRSR602129-50"/>
    </source>
</evidence>
<reference evidence="8 9" key="1">
    <citation type="submission" date="2018-06" db="EMBL/GenBank/DDBJ databases">
        <title>Thermoflavimicrobium daqus sp. nov., a thermophilic microbe isolated from Moutai-flavour Daqu.</title>
        <authorList>
            <person name="Wang X."/>
            <person name="Zhou H."/>
        </authorList>
    </citation>
    <scope>NUCLEOTIDE SEQUENCE [LARGE SCALE GENOMIC DNA]</scope>
    <source>
        <strain evidence="8 9">FBKL4.011</strain>
    </source>
</reference>
<dbReference type="Gene3D" id="3.40.640.10">
    <property type="entry name" value="Type I PLP-dependent aspartate aminotransferase-like (Major domain)"/>
    <property type="match status" value="1"/>
</dbReference>
<keyword evidence="4 6" id="KW-0663">Pyridoxal phosphate</keyword>
<gene>
    <name evidence="8" type="ORF">DL897_17525</name>
</gene>
<dbReference type="Pfam" id="PF00282">
    <property type="entry name" value="Pyridoxal_deC"/>
    <property type="match status" value="1"/>
</dbReference>
<dbReference type="RefSeq" id="WP_113660408.1">
    <property type="nucleotide sequence ID" value="NZ_KZ845684.1"/>
</dbReference>
<keyword evidence="3" id="KW-0210">Decarboxylase</keyword>
<comment type="caution">
    <text evidence="8">The sequence shown here is derived from an EMBL/GenBank/DDBJ whole genome shotgun (WGS) entry which is preliminary data.</text>
</comment>
<dbReference type="InterPro" id="IPR015421">
    <property type="entry name" value="PyrdxlP-dep_Trfase_major"/>
</dbReference>
<dbReference type="PANTHER" id="PTHR45677">
    <property type="entry name" value="GLUTAMATE DECARBOXYLASE-RELATED"/>
    <property type="match status" value="1"/>
</dbReference>
<feature type="modified residue" description="N6-(pyridoxal phosphate)lysine" evidence="6">
    <location>
        <position position="317"/>
    </location>
</feature>
<dbReference type="PROSITE" id="PS00392">
    <property type="entry name" value="DDC_GAD_HDC_YDC"/>
    <property type="match status" value="1"/>
</dbReference>
<name>A0A364K0J7_9BACL</name>
<dbReference type="OrthoDB" id="9803665at2"/>
<evidence type="ECO:0000256" key="3">
    <source>
        <dbReference type="ARBA" id="ARBA00022793"/>
    </source>
</evidence>
<evidence type="ECO:0000256" key="4">
    <source>
        <dbReference type="ARBA" id="ARBA00022898"/>
    </source>
</evidence>
<accession>A0A364K0J7</accession>
<evidence type="ECO:0000313" key="8">
    <source>
        <dbReference type="EMBL" id="RAL21033.1"/>
    </source>
</evidence>
<dbReference type="GO" id="GO:0004058">
    <property type="term" value="F:aromatic-L-amino-acid decarboxylase activity"/>
    <property type="evidence" value="ECO:0007669"/>
    <property type="project" value="UniProtKB-ARBA"/>
</dbReference>
<dbReference type="InterPro" id="IPR002129">
    <property type="entry name" value="PyrdxlP-dep_de-COase"/>
</dbReference>
<evidence type="ECO:0000256" key="7">
    <source>
        <dbReference type="RuleBase" id="RU000382"/>
    </source>
</evidence>
<evidence type="ECO:0000313" key="9">
    <source>
        <dbReference type="Proteomes" id="UP000251213"/>
    </source>
</evidence>
<dbReference type="GO" id="GO:0019752">
    <property type="term" value="P:carboxylic acid metabolic process"/>
    <property type="evidence" value="ECO:0007669"/>
    <property type="project" value="InterPro"/>
</dbReference>
<keyword evidence="8" id="KW-0032">Aminotransferase</keyword>
<organism evidence="8 9">
    <name type="scientific">Thermoflavimicrobium daqui</name>
    <dbReference type="NCBI Taxonomy" id="2137476"/>
    <lineage>
        <taxon>Bacteria</taxon>
        <taxon>Bacillati</taxon>
        <taxon>Bacillota</taxon>
        <taxon>Bacilli</taxon>
        <taxon>Bacillales</taxon>
        <taxon>Thermoactinomycetaceae</taxon>
        <taxon>Thermoflavimicrobium</taxon>
    </lineage>
</organism>
<evidence type="ECO:0000256" key="2">
    <source>
        <dbReference type="ARBA" id="ARBA00009533"/>
    </source>
</evidence>
<dbReference type="PANTHER" id="PTHR45677:SF8">
    <property type="entry name" value="CYSTEINE SULFINIC ACID DECARBOXYLASE"/>
    <property type="match status" value="1"/>
</dbReference>
<evidence type="ECO:0000256" key="1">
    <source>
        <dbReference type="ARBA" id="ARBA00001933"/>
    </source>
</evidence>
<dbReference type="SUPFAM" id="SSF53383">
    <property type="entry name" value="PLP-dependent transferases"/>
    <property type="match status" value="1"/>
</dbReference>
<dbReference type="InterPro" id="IPR015422">
    <property type="entry name" value="PyrdxlP-dep_Trfase_small"/>
</dbReference>
<dbReference type="CDD" id="cd06450">
    <property type="entry name" value="DOPA_deC_like"/>
    <property type="match status" value="1"/>
</dbReference>
<evidence type="ECO:0000256" key="5">
    <source>
        <dbReference type="ARBA" id="ARBA00023239"/>
    </source>
</evidence>
<comment type="cofactor">
    <cofactor evidence="1 6 7">
        <name>pyridoxal 5'-phosphate</name>
        <dbReference type="ChEBI" id="CHEBI:597326"/>
    </cofactor>
</comment>
<dbReference type="GO" id="GO:0030170">
    <property type="term" value="F:pyridoxal phosphate binding"/>
    <property type="evidence" value="ECO:0007669"/>
    <property type="project" value="InterPro"/>
</dbReference>
<protein>
    <submittedName>
        <fullName evidence="8">Aspartate aminotransferase family protein</fullName>
    </submittedName>
</protein>
<dbReference type="EMBL" id="QJKK01000022">
    <property type="protein sequence ID" value="RAL21033.1"/>
    <property type="molecule type" value="Genomic_DNA"/>
</dbReference>
<keyword evidence="8" id="KW-0808">Transferase</keyword>
<dbReference type="Proteomes" id="UP000251213">
    <property type="component" value="Unassembled WGS sequence"/>
</dbReference>
<reference evidence="8 9" key="2">
    <citation type="submission" date="2018-06" db="EMBL/GenBank/DDBJ databases">
        <authorList>
            <person name="Zhirakovskaya E."/>
        </authorList>
    </citation>
    <scope>NUCLEOTIDE SEQUENCE [LARGE SCALE GENOMIC DNA]</scope>
    <source>
        <strain evidence="8 9">FBKL4.011</strain>
    </source>
</reference>
<comment type="similarity">
    <text evidence="2 7">Belongs to the group II decarboxylase family.</text>
</comment>
<keyword evidence="9" id="KW-1185">Reference proteome</keyword>
<dbReference type="Gene3D" id="3.90.1150.10">
    <property type="entry name" value="Aspartate Aminotransferase, domain 1"/>
    <property type="match status" value="1"/>
</dbReference>
<dbReference type="GO" id="GO:0008483">
    <property type="term" value="F:transaminase activity"/>
    <property type="evidence" value="ECO:0007669"/>
    <property type="project" value="UniProtKB-KW"/>
</dbReference>
<keyword evidence="5 7" id="KW-0456">Lyase</keyword>
<dbReference type="InterPro" id="IPR021115">
    <property type="entry name" value="Pyridoxal-P_BS"/>
</dbReference>
<dbReference type="AlphaFoldDB" id="A0A364K0J7"/>
<sequence length="511" mass="57432">MSKHDPIQVEGLFLNQSSKSWDNYDQALRWVQHLIYEHYAKKTQPFSGIQLEELLAQLGTIQLIPEENRDLFEVLTQVSQSILQHSVVVHHPACVAHLHCPPLIPALAAETMISATNQSMDSWDQSPAATLLEQKIIEWLCQLFSFKETADGVFTSGGTQSNLMGLLLARDRYILDRFHWHVQKQGLPPEAHRLRVLCSKSAHFTVKQSAALLGLGENAVVCIETDERQQMCINDLEQKLQQLIEKGNLPFALVATAGTTDFGSIDPLVELANRAREFGIWFHVDAAYGGAIILSDQHKSKLAGIEHADSISVDFHKLFYQPISCGAFLIKDRSQFHLIKHHADYLNPEEDESQGIPNLVGKSIQTTRRFDALKLYISMQTVGRIQFAKMIDYTLELAQKTAKLICADPQLDIMNPIPSLNAVVFRYRTSHTPAAISARDWQNQINQSIRHSLLMSGKVVLAQTKVEGESCLKLTLLNPRTTLEDVETILTQVKEIGAQLEIERGEKQVHV</sequence>
<proteinExistence type="inferred from homology"/>
<dbReference type="Gene3D" id="1.20.1650.10">
    <property type="entry name" value="PLP-dependent transferases"/>
    <property type="match status" value="1"/>
</dbReference>
<dbReference type="GO" id="GO:0005737">
    <property type="term" value="C:cytoplasm"/>
    <property type="evidence" value="ECO:0007669"/>
    <property type="project" value="TreeGrafter"/>
</dbReference>
<dbReference type="InterPro" id="IPR015424">
    <property type="entry name" value="PyrdxlP-dep_Trfase"/>
</dbReference>